<evidence type="ECO:0000256" key="1">
    <source>
        <dbReference type="SAM" id="Phobius"/>
    </source>
</evidence>
<proteinExistence type="predicted"/>
<feature type="transmembrane region" description="Helical" evidence="1">
    <location>
        <begin position="26"/>
        <end position="47"/>
    </location>
</feature>
<keyword evidence="1" id="KW-0472">Membrane</keyword>
<dbReference type="EMBL" id="GBXM01015213">
    <property type="protein sequence ID" value="JAH93364.1"/>
    <property type="molecule type" value="Transcribed_RNA"/>
</dbReference>
<organism evidence="2">
    <name type="scientific">Anguilla anguilla</name>
    <name type="common">European freshwater eel</name>
    <name type="synonym">Muraena anguilla</name>
    <dbReference type="NCBI Taxonomy" id="7936"/>
    <lineage>
        <taxon>Eukaryota</taxon>
        <taxon>Metazoa</taxon>
        <taxon>Chordata</taxon>
        <taxon>Craniata</taxon>
        <taxon>Vertebrata</taxon>
        <taxon>Euteleostomi</taxon>
        <taxon>Actinopterygii</taxon>
        <taxon>Neopterygii</taxon>
        <taxon>Teleostei</taxon>
        <taxon>Anguilliformes</taxon>
        <taxon>Anguillidae</taxon>
        <taxon>Anguilla</taxon>
    </lineage>
</organism>
<keyword evidence="1" id="KW-0812">Transmembrane</keyword>
<reference evidence="2" key="1">
    <citation type="submission" date="2014-11" db="EMBL/GenBank/DDBJ databases">
        <authorList>
            <person name="Amaro Gonzalez C."/>
        </authorList>
    </citation>
    <scope>NUCLEOTIDE SEQUENCE</scope>
</reference>
<reference evidence="2" key="2">
    <citation type="journal article" date="2015" name="Fish Shellfish Immunol.">
        <title>Early steps in the European eel (Anguilla anguilla)-Vibrio vulnificus interaction in the gills: Role of the RtxA13 toxin.</title>
        <authorList>
            <person name="Callol A."/>
            <person name="Pajuelo D."/>
            <person name="Ebbesson L."/>
            <person name="Teles M."/>
            <person name="MacKenzie S."/>
            <person name="Amaro C."/>
        </authorList>
    </citation>
    <scope>NUCLEOTIDE SEQUENCE</scope>
</reference>
<dbReference type="AlphaFoldDB" id="A0A0E9WSG4"/>
<keyword evidence="1" id="KW-1133">Transmembrane helix</keyword>
<name>A0A0E9WSG4_ANGAN</name>
<protein>
    <submittedName>
        <fullName evidence="2">Uncharacterized protein</fullName>
    </submittedName>
</protein>
<sequence length="55" mass="6266">MQLSPPPAFRCVRVIFLCVLKLNEYVLAYIRVCCLFATAAALWSLLFDRSLKGFP</sequence>
<evidence type="ECO:0000313" key="2">
    <source>
        <dbReference type="EMBL" id="JAH93364.1"/>
    </source>
</evidence>
<accession>A0A0E9WSG4</accession>